<proteinExistence type="predicted"/>
<reference evidence="6" key="1">
    <citation type="journal article" date="2019" name="Int. J. Syst. Evol. Microbiol.">
        <title>The Global Catalogue of Microorganisms (GCM) 10K type strain sequencing project: providing services to taxonomists for standard genome sequencing and annotation.</title>
        <authorList>
            <consortium name="The Broad Institute Genomics Platform"/>
            <consortium name="The Broad Institute Genome Sequencing Center for Infectious Disease"/>
            <person name="Wu L."/>
            <person name="Ma J."/>
        </authorList>
    </citation>
    <scope>NUCLEOTIDE SEQUENCE [LARGE SCALE GENOMIC DNA]</scope>
    <source>
        <strain evidence="6">CCTCC AB 2017081</strain>
    </source>
</reference>
<dbReference type="InterPro" id="IPR028082">
    <property type="entry name" value="Peripla_BP_I"/>
</dbReference>
<comment type="caution">
    <text evidence="5">The sequence shown here is derived from an EMBL/GenBank/DDBJ whole genome shotgun (WGS) entry which is preliminary data.</text>
</comment>
<protein>
    <submittedName>
        <fullName evidence="5">LacI family DNA-binding transcriptional regulator</fullName>
    </submittedName>
</protein>
<dbReference type="GO" id="GO:0003677">
    <property type="term" value="F:DNA binding"/>
    <property type="evidence" value="ECO:0007669"/>
    <property type="project" value="UniProtKB-KW"/>
</dbReference>
<gene>
    <name evidence="5" type="ORF">ACFOSB_22870</name>
</gene>
<name>A0ABV7ZEA1_9DEIO</name>
<dbReference type="InterPro" id="IPR010982">
    <property type="entry name" value="Lambda_DNA-bd_dom_sf"/>
</dbReference>
<dbReference type="PROSITE" id="PS00356">
    <property type="entry name" value="HTH_LACI_1"/>
    <property type="match status" value="1"/>
</dbReference>
<dbReference type="CDD" id="cd06267">
    <property type="entry name" value="PBP1_LacI_sugar_binding-like"/>
    <property type="match status" value="1"/>
</dbReference>
<dbReference type="SUPFAM" id="SSF47413">
    <property type="entry name" value="lambda repressor-like DNA-binding domains"/>
    <property type="match status" value="1"/>
</dbReference>
<evidence type="ECO:0000313" key="6">
    <source>
        <dbReference type="Proteomes" id="UP001595803"/>
    </source>
</evidence>
<evidence type="ECO:0000256" key="2">
    <source>
        <dbReference type="ARBA" id="ARBA00023125"/>
    </source>
</evidence>
<dbReference type="CDD" id="cd01392">
    <property type="entry name" value="HTH_LacI"/>
    <property type="match status" value="1"/>
</dbReference>
<dbReference type="EMBL" id="JBHRZG010000024">
    <property type="protein sequence ID" value="MFC3835718.1"/>
    <property type="molecule type" value="Genomic_DNA"/>
</dbReference>
<feature type="domain" description="HTH lacI-type" evidence="4">
    <location>
        <begin position="8"/>
        <end position="62"/>
    </location>
</feature>
<organism evidence="5 6">
    <name type="scientific">Deinococcus rufus</name>
    <dbReference type="NCBI Taxonomy" id="2136097"/>
    <lineage>
        <taxon>Bacteria</taxon>
        <taxon>Thermotogati</taxon>
        <taxon>Deinococcota</taxon>
        <taxon>Deinococci</taxon>
        <taxon>Deinococcales</taxon>
        <taxon>Deinococcaceae</taxon>
        <taxon>Deinococcus</taxon>
    </lineage>
</organism>
<evidence type="ECO:0000259" key="4">
    <source>
        <dbReference type="PROSITE" id="PS50932"/>
    </source>
</evidence>
<dbReference type="Gene3D" id="1.10.260.40">
    <property type="entry name" value="lambda repressor-like DNA-binding domains"/>
    <property type="match status" value="1"/>
</dbReference>
<evidence type="ECO:0000256" key="1">
    <source>
        <dbReference type="ARBA" id="ARBA00023015"/>
    </source>
</evidence>
<dbReference type="InterPro" id="IPR046335">
    <property type="entry name" value="LacI/GalR-like_sensor"/>
</dbReference>
<dbReference type="SMART" id="SM00354">
    <property type="entry name" value="HTH_LACI"/>
    <property type="match status" value="1"/>
</dbReference>
<sequence length="349" mass="37236">MTQLPRPITIADVAQQAQVSAMTVSNVINNKPNVRPQTRQRVLDAIAQTGYRVNPMARALAGGRGRILSVVTRQINLPYASEVLMGAAEAAERLDYDLAVLMRGTRTASDLSVMGRLSVGALLVQPDHHDHLGAGQVPEHVISVDGPSARPLSVDNYGGARQAMTHLLGLGHTRIAIITGALAFRVDPLTGAHSADSDRDDAAERLRAYHDALREADVKVPRSYVQDGDYRKASGEAATRVLLGLRRPPTAIFASSDAMAVGAIHAAQDLGLSVPRDVSVVGFDNFPIAAQTRPALTTVRQPLHEMGSLAIHMLVDLAEGRAVSMPPPFPTELIVRESTAPPAHHAPSH</sequence>
<dbReference type="InterPro" id="IPR000843">
    <property type="entry name" value="HTH_LacI"/>
</dbReference>
<dbReference type="PANTHER" id="PTHR30146">
    <property type="entry name" value="LACI-RELATED TRANSCRIPTIONAL REPRESSOR"/>
    <property type="match status" value="1"/>
</dbReference>
<accession>A0ABV7ZEA1</accession>
<dbReference type="Pfam" id="PF00356">
    <property type="entry name" value="LacI"/>
    <property type="match status" value="1"/>
</dbReference>
<evidence type="ECO:0000256" key="3">
    <source>
        <dbReference type="ARBA" id="ARBA00023163"/>
    </source>
</evidence>
<dbReference type="PROSITE" id="PS50932">
    <property type="entry name" value="HTH_LACI_2"/>
    <property type="match status" value="1"/>
</dbReference>
<evidence type="ECO:0000313" key="5">
    <source>
        <dbReference type="EMBL" id="MFC3835718.1"/>
    </source>
</evidence>
<dbReference type="PANTHER" id="PTHR30146:SF109">
    <property type="entry name" value="HTH-TYPE TRANSCRIPTIONAL REGULATOR GALS"/>
    <property type="match status" value="1"/>
</dbReference>
<dbReference type="Gene3D" id="3.40.50.2300">
    <property type="match status" value="2"/>
</dbReference>
<keyword evidence="6" id="KW-1185">Reference proteome</keyword>
<dbReference type="SUPFAM" id="SSF53822">
    <property type="entry name" value="Periplasmic binding protein-like I"/>
    <property type="match status" value="1"/>
</dbReference>
<dbReference type="Proteomes" id="UP001595803">
    <property type="component" value="Unassembled WGS sequence"/>
</dbReference>
<keyword evidence="1" id="KW-0805">Transcription regulation</keyword>
<keyword evidence="2 5" id="KW-0238">DNA-binding</keyword>
<dbReference type="Pfam" id="PF13377">
    <property type="entry name" value="Peripla_BP_3"/>
    <property type="match status" value="1"/>
</dbReference>
<dbReference type="RefSeq" id="WP_322474358.1">
    <property type="nucleotide sequence ID" value="NZ_JBHRZG010000024.1"/>
</dbReference>
<keyword evidence="3" id="KW-0804">Transcription</keyword>